<dbReference type="FunFam" id="3.40.50.300:FF:001091">
    <property type="entry name" value="Probable disease resistance protein At1g61300"/>
    <property type="match status" value="1"/>
</dbReference>
<feature type="domain" description="R13L1/DRL21-like LRR repeat region" evidence="10">
    <location>
        <begin position="691"/>
        <end position="814"/>
    </location>
</feature>
<dbReference type="GO" id="GO:0043531">
    <property type="term" value="F:ADP binding"/>
    <property type="evidence" value="ECO:0007669"/>
    <property type="project" value="InterPro"/>
</dbReference>
<dbReference type="InterPro" id="IPR002182">
    <property type="entry name" value="NB-ARC"/>
</dbReference>
<dbReference type="Proteomes" id="UP000002051">
    <property type="component" value="Chromosome 3"/>
</dbReference>
<feature type="domain" description="NB-ARC" evidence="7">
    <location>
        <begin position="176"/>
        <end position="347"/>
    </location>
</feature>
<dbReference type="eggNOG" id="KOG4658">
    <property type="taxonomic scope" value="Eukaryota"/>
</dbReference>
<evidence type="ECO:0000259" key="9">
    <source>
        <dbReference type="Pfam" id="PF23559"/>
    </source>
</evidence>
<keyword evidence="3" id="KW-0547">Nucleotide-binding</keyword>
<evidence type="ECO:0000256" key="3">
    <source>
        <dbReference type="ARBA" id="ARBA00022741"/>
    </source>
</evidence>
<dbReference type="SUPFAM" id="SSF52058">
    <property type="entry name" value="L domain-like"/>
    <property type="match status" value="2"/>
</dbReference>
<accession>G7J0Y8</accession>
<dbReference type="Gene3D" id="3.80.10.10">
    <property type="entry name" value="Ribonuclease Inhibitor"/>
    <property type="match status" value="3"/>
</dbReference>
<dbReference type="PRINTS" id="PR00364">
    <property type="entry name" value="DISEASERSIST"/>
</dbReference>
<organism evidence="11 13">
    <name type="scientific">Medicago truncatula</name>
    <name type="common">Barrel medic</name>
    <name type="synonym">Medicago tribuloides</name>
    <dbReference type="NCBI Taxonomy" id="3880"/>
    <lineage>
        <taxon>Eukaryota</taxon>
        <taxon>Viridiplantae</taxon>
        <taxon>Streptophyta</taxon>
        <taxon>Embryophyta</taxon>
        <taxon>Tracheophyta</taxon>
        <taxon>Spermatophyta</taxon>
        <taxon>Magnoliopsida</taxon>
        <taxon>eudicotyledons</taxon>
        <taxon>Gunneridae</taxon>
        <taxon>Pentapetalae</taxon>
        <taxon>rosids</taxon>
        <taxon>fabids</taxon>
        <taxon>Fabales</taxon>
        <taxon>Fabaceae</taxon>
        <taxon>Papilionoideae</taxon>
        <taxon>50 kb inversion clade</taxon>
        <taxon>NPAAA clade</taxon>
        <taxon>Hologalegina</taxon>
        <taxon>IRL clade</taxon>
        <taxon>Trifolieae</taxon>
        <taxon>Medicago</taxon>
    </lineage>
</organism>
<reference evidence="11 13" key="2">
    <citation type="journal article" date="2014" name="BMC Genomics">
        <title>An improved genome release (version Mt4.0) for the model legume Medicago truncatula.</title>
        <authorList>
            <person name="Tang H."/>
            <person name="Krishnakumar V."/>
            <person name="Bidwell S."/>
            <person name="Rosen B."/>
            <person name="Chan A."/>
            <person name="Zhou S."/>
            <person name="Gentzbittel L."/>
            <person name="Childs K.L."/>
            <person name="Yandell M."/>
            <person name="Gundlach H."/>
            <person name="Mayer K.F."/>
            <person name="Schwartz D.C."/>
            <person name="Town C.D."/>
        </authorList>
    </citation>
    <scope>GENOME REANNOTATION</scope>
    <source>
        <strain evidence="12 13">cv. Jemalong A17</strain>
    </source>
</reference>
<evidence type="ECO:0000313" key="12">
    <source>
        <dbReference type="EnsemblPlants" id="AES69816"/>
    </source>
</evidence>
<reference evidence="12" key="3">
    <citation type="submission" date="2015-04" db="UniProtKB">
        <authorList>
            <consortium name="EnsemblPlants"/>
        </authorList>
    </citation>
    <scope>IDENTIFICATION</scope>
    <source>
        <strain evidence="12">cv. Jemalong A17</strain>
    </source>
</reference>
<feature type="signal peptide" evidence="6">
    <location>
        <begin position="1"/>
        <end position="20"/>
    </location>
</feature>
<feature type="domain" description="Disease resistance N-terminal" evidence="8">
    <location>
        <begin position="10"/>
        <end position="102"/>
    </location>
</feature>
<dbReference type="EnsemblPlants" id="AES69816">
    <property type="protein sequence ID" value="AES69816"/>
    <property type="gene ID" value="MTR_3g035480"/>
</dbReference>
<name>G7J0Y8_MEDTR</name>
<evidence type="ECO:0000256" key="2">
    <source>
        <dbReference type="ARBA" id="ARBA00022737"/>
    </source>
</evidence>
<evidence type="ECO:0000259" key="10">
    <source>
        <dbReference type="Pfam" id="PF25019"/>
    </source>
</evidence>
<evidence type="ECO:0000259" key="8">
    <source>
        <dbReference type="Pfam" id="PF18052"/>
    </source>
</evidence>
<evidence type="ECO:0000256" key="1">
    <source>
        <dbReference type="ARBA" id="ARBA00022614"/>
    </source>
</evidence>
<dbReference type="SUPFAM" id="SSF52540">
    <property type="entry name" value="P-loop containing nucleoside triphosphate hydrolases"/>
    <property type="match status" value="1"/>
</dbReference>
<accession>A0A0C3VEM2</accession>
<gene>
    <name evidence="11" type="ordered locus">MTR_3g035480</name>
</gene>
<dbReference type="Gene3D" id="3.40.50.300">
    <property type="entry name" value="P-loop containing nucleotide triphosphate hydrolases"/>
    <property type="match status" value="1"/>
</dbReference>
<dbReference type="InterPro" id="IPR032675">
    <property type="entry name" value="LRR_dom_sf"/>
</dbReference>
<keyword evidence="6" id="KW-0732">Signal</keyword>
<evidence type="ECO:0000256" key="4">
    <source>
        <dbReference type="ARBA" id="ARBA00022821"/>
    </source>
</evidence>
<dbReference type="PaxDb" id="3880-AES69816"/>
<dbReference type="InterPro" id="IPR056789">
    <property type="entry name" value="LRR_R13L1-DRL21"/>
</dbReference>
<dbReference type="Pfam" id="PF00931">
    <property type="entry name" value="NB-ARC"/>
    <property type="match status" value="1"/>
</dbReference>
<dbReference type="Pfam" id="PF23559">
    <property type="entry name" value="WHD_DRP"/>
    <property type="match status" value="1"/>
</dbReference>
<keyword evidence="4" id="KW-0611">Plant defense</keyword>
<dbReference type="InterPro" id="IPR036388">
    <property type="entry name" value="WH-like_DNA-bd_sf"/>
</dbReference>
<feature type="chain" id="PRO_5014572616" evidence="6">
    <location>
        <begin position="21"/>
        <end position="1301"/>
    </location>
</feature>
<dbReference type="Pfam" id="PF25019">
    <property type="entry name" value="LRR_R13L1-DRL21"/>
    <property type="match status" value="1"/>
</dbReference>
<dbReference type="Gene3D" id="1.10.8.430">
    <property type="entry name" value="Helical domain of apoptotic protease-activating factors"/>
    <property type="match status" value="1"/>
</dbReference>
<evidence type="ECO:0000259" key="7">
    <source>
        <dbReference type="Pfam" id="PF00931"/>
    </source>
</evidence>
<proteinExistence type="predicted"/>
<evidence type="ECO:0000313" key="11">
    <source>
        <dbReference type="EMBL" id="AES69816.2"/>
    </source>
</evidence>
<protein>
    <submittedName>
        <fullName evidence="11">LRR and NB-ARC domain disease resistance protein</fullName>
    </submittedName>
</protein>
<reference evidence="11 13" key="1">
    <citation type="journal article" date="2011" name="Nature">
        <title>The Medicago genome provides insight into the evolution of rhizobial symbioses.</title>
        <authorList>
            <person name="Young N.D."/>
            <person name="Debelle F."/>
            <person name="Oldroyd G.E."/>
            <person name="Geurts R."/>
            <person name="Cannon S.B."/>
            <person name="Udvardi M.K."/>
            <person name="Benedito V.A."/>
            <person name="Mayer K.F."/>
            <person name="Gouzy J."/>
            <person name="Schoof H."/>
            <person name="Van de Peer Y."/>
            <person name="Proost S."/>
            <person name="Cook D.R."/>
            <person name="Meyers B.C."/>
            <person name="Spannagl M."/>
            <person name="Cheung F."/>
            <person name="De Mita S."/>
            <person name="Krishnakumar V."/>
            <person name="Gundlach H."/>
            <person name="Zhou S."/>
            <person name="Mudge J."/>
            <person name="Bharti A.K."/>
            <person name="Murray J.D."/>
            <person name="Naoumkina M.A."/>
            <person name="Rosen B."/>
            <person name="Silverstein K.A."/>
            <person name="Tang H."/>
            <person name="Rombauts S."/>
            <person name="Zhao P.X."/>
            <person name="Zhou P."/>
            <person name="Barbe V."/>
            <person name="Bardou P."/>
            <person name="Bechner M."/>
            <person name="Bellec A."/>
            <person name="Berger A."/>
            <person name="Berges H."/>
            <person name="Bidwell S."/>
            <person name="Bisseling T."/>
            <person name="Choisne N."/>
            <person name="Couloux A."/>
            <person name="Denny R."/>
            <person name="Deshpande S."/>
            <person name="Dai X."/>
            <person name="Doyle J.J."/>
            <person name="Dudez A.M."/>
            <person name="Farmer A.D."/>
            <person name="Fouteau S."/>
            <person name="Franken C."/>
            <person name="Gibelin C."/>
            <person name="Gish J."/>
            <person name="Goldstein S."/>
            <person name="Gonzalez A.J."/>
            <person name="Green P.J."/>
            <person name="Hallab A."/>
            <person name="Hartog M."/>
            <person name="Hua A."/>
            <person name="Humphray S.J."/>
            <person name="Jeong D.H."/>
            <person name="Jing Y."/>
            <person name="Jocker A."/>
            <person name="Kenton S.M."/>
            <person name="Kim D.J."/>
            <person name="Klee K."/>
            <person name="Lai H."/>
            <person name="Lang C."/>
            <person name="Lin S."/>
            <person name="Macmil S.L."/>
            <person name="Magdelenat G."/>
            <person name="Matthews L."/>
            <person name="McCorrison J."/>
            <person name="Monaghan E.L."/>
            <person name="Mun J.H."/>
            <person name="Najar F.Z."/>
            <person name="Nicholson C."/>
            <person name="Noirot C."/>
            <person name="O'Bleness M."/>
            <person name="Paule C.R."/>
            <person name="Poulain J."/>
            <person name="Prion F."/>
            <person name="Qin B."/>
            <person name="Qu C."/>
            <person name="Retzel E.F."/>
            <person name="Riddle C."/>
            <person name="Sallet E."/>
            <person name="Samain S."/>
            <person name="Samson N."/>
            <person name="Sanders I."/>
            <person name="Saurat O."/>
            <person name="Scarpelli C."/>
            <person name="Schiex T."/>
            <person name="Segurens B."/>
            <person name="Severin A.J."/>
            <person name="Sherrier D.J."/>
            <person name="Shi R."/>
            <person name="Sims S."/>
            <person name="Singer S.R."/>
            <person name="Sinharoy S."/>
            <person name="Sterck L."/>
            <person name="Viollet A."/>
            <person name="Wang B.B."/>
            <person name="Wang K."/>
            <person name="Wang M."/>
            <person name="Wang X."/>
            <person name="Warfsmann J."/>
            <person name="Weissenbach J."/>
            <person name="White D.D."/>
            <person name="White J.D."/>
            <person name="Wiley G.B."/>
            <person name="Wincker P."/>
            <person name="Xing Y."/>
            <person name="Yang L."/>
            <person name="Yao Z."/>
            <person name="Ying F."/>
            <person name="Zhai J."/>
            <person name="Zhou L."/>
            <person name="Zuber A."/>
            <person name="Denarie J."/>
            <person name="Dixon R.A."/>
            <person name="May G.D."/>
            <person name="Schwartz D.C."/>
            <person name="Rogers J."/>
            <person name="Quetier F."/>
            <person name="Town C.D."/>
            <person name="Roe B.A."/>
        </authorList>
    </citation>
    <scope>NUCLEOTIDE SEQUENCE [LARGE SCALE GENOMIC DNA]</scope>
    <source>
        <strain evidence="11">A17</strain>
        <strain evidence="12 13">cv. Jemalong A17</strain>
    </source>
</reference>
<dbReference type="InterPro" id="IPR041118">
    <property type="entry name" value="Rx_N"/>
</dbReference>
<keyword evidence="1" id="KW-0433">Leucine-rich repeat</keyword>
<dbReference type="InterPro" id="IPR027417">
    <property type="entry name" value="P-loop_NTPase"/>
</dbReference>
<dbReference type="EMBL" id="CM001219">
    <property type="protein sequence ID" value="AES69816.2"/>
    <property type="molecule type" value="Genomic_DNA"/>
</dbReference>
<sequence length="1301" mass="146977">MAATLVGGAFLSATVQTLVAKLASQEFCDYIRNTKLNSSLLAELETTLLALQVVLDDAELKQITNTAVKQWMDQLKDAIYDAEDLLNQINYDSLRCTVEKKQAENMTNQVWNLFSSPFKNLYGEINSQMKIMCQRLQLFAQQRDILGLQTVSARVSLRTPSSSMVNESVMVGRKDDKERLVSMLISDSGTTNSSIGVVAILGMGGVGKTTLAQLLYNDKEVQDHFDLKVWVCVSEDFDILRVTKTIHESVTSRAGESNNLDSLRVELNKNLRDKRFLLVLDDLWNDSYNDWDELVTPLINGKTGSRVIITTRQQKVAEVAHTFPIHKVDPLSDDDCWSLLSKHAFGSEVRGGSKCPNLEEIGRKIAKKCGGLPIAAKTLGGILRSKVDAKEWSTILNSDIWNLPNDHILPALRLSYQYLPSHLKRCFAYCSIFPKDFPLDKKELILLWMAEGFLERSQRNKTAEEVGHDYFIELLSRSLIQQSNDDGKEKFVMHDLVNDLALVVSGTSCFRLEFGGNMSKNVRHFSYNQGDYDFFKKFEVLYDFKCLRSFLPINLRNWVGGYYLSSKVVEDLIPKLKRLRVLSLKYYRNINILPESVGSLVELRYLDLSFTGIKSLPNATCNLYNLQTLNLTQCENLTELPLHFGKLINLRHLDISKTNIKEMPMQIVGLNNLQTLTDFSVGKQDTGLSVKEVGKFPNLRGKLCIKNLQNVSDAIEAYDVNMRKKEHIEELELQWSKQTEDSRTEKDVLDILQPSFNLRKLIIRLYGGTSFPSWLGDPLFSNMVSLCISNCEYCVTLPPLGQLPSLKDLTIEGMTMETIGLEFYGMTVEPSISLFRPFQSLESLQISSMPNWKEWIHYENDEFNFPRLRTLCLSQCPKLKGHLPSSLPSIDEINITGCDRLLTTPPTTLHWLSSLNKIGINWSTGSSQWLLLEIDSPCVLQGATIYYCDTLFSLPKIIRSSICLRFLILYDVPSLAAFPTDGLPTSLQSLRIDDCPNLAFLPLETWGNYTSLVTLHLWNSCYALTSFPLDGFPALQDLSIYGCKNLESIFITKNSSHLPSTLQSFAVYECDELRSLTLPIDTLISLERLLLGDLPELTLPFCKGACLPPKLRSIDINTVRIATPVAEWGLQHLTSLSSLYIGGDDDIVNTLLKERLLPISLVSLYISNLCEIKSFDGNGLRHLSSLKTLSFYNCPRLESLSKDTFPSSLKILRIRKCPLLEANYKSLSSVRRAKCIHRDLVHFFISLKEAADTIRIRITGNINVIHDAGGYFLAETIKIPFSSIEKRTQIGWQRRKVSGKG</sequence>
<dbReference type="GO" id="GO:0006952">
    <property type="term" value="P:defense response"/>
    <property type="evidence" value="ECO:0007669"/>
    <property type="project" value="UniProtKB-KW"/>
</dbReference>
<evidence type="ECO:0000313" key="13">
    <source>
        <dbReference type="Proteomes" id="UP000002051"/>
    </source>
</evidence>
<dbReference type="PANTHER" id="PTHR36766:SF40">
    <property type="entry name" value="DISEASE RESISTANCE PROTEIN RGA3"/>
    <property type="match status" value="1"/>
</dbReference>
<dbReference type="Gene3D" id="1.20.5.4130">
    <property type="match status" value="1"/>
</dbReference>
<dbReference type="GO" id="GO:0005524">
    <property type="term" value="F:ATP binding"/>
    <property type="evidence" value="ECO:0007669"/>
    <property type="project" value="UniProtKB-KW"/>
</dbReference>
<keyword evidence="13" id="KW-1185">Reference proteome</keyword>
<dbReference type="InterPro" id="IPR042197">
    <property type="entry name" value="Apaf_helical"/>
</dbReference>
<dbReference type="PANTHER" id="PTHR36766">
    <property type="entry name" value="PLANT BROAD-SPECTRUM MILDEW RESISTANCE PROTEIN RPW8"/>
    <property type="match status" value="1"/>
</dbReference>
<dbReference type="InterPro" id="IPR058922">
    <property type="entry name" value="WHD_DRP"/>
</dbReference>
<keyword evidence="2" id="KW-0677">Repeat</keyword>
<dbReference type="Gene3D" id="1.10.10.10">
    <property type="entry name" value="Winged helix-like DNA-binding domain superfamily/Winged helix DNA-binding domain"/>
    <property type="match status" value="1"/>
</dbReference>
<evidence type="ECO:0000256" key="5">
    <source>
        <dbReference type="ARBA" id="ARBA00022840"/>
    </source>
</evidence>
<evidence type="ECO:0000256" key="6">
    <source>
        <dbReference type="SAM" id="SignalP"/>
    </source>
</evidence>
<dbReference type="Pfam" id="PF18052">
    <property type="entry name" value="Rx_N"/>
    <property type="match status" value="1"/>
</dbReference>
<dbReference type="FunFam" id="1.10.10.10:FF:000322">
    <property type="entry name" value="Probable disease resistance protein At1g63360"/>
    <property type="match status" value="1"/>
</dbReference>
<keyword evidence="5" id="KW-0067">ATP-binding</keyword>
<dbReference type="HOGENOM" id="CLU_000837_8_8_1"/>
<feature type="domain" description="Disease resistance protein winged helix" evidence="9">
    <location>
        <begin position="432"/>
        <end position="501"/>
    </location>
</feature>
<dbReference type="GO" id="GO:0051707">
    <property type="term" value="P:response to other organism"/>
    <property type="evidence" value="ECO:0007669"/>
    <property type="project" value="UniProtKB-ARBA"/>
</dbReference>